<feature type="region of interest" description="Disordered" evidence="6">
    <location>
        <begin position="353"/>
        <end position="414"/>
    </location>
</feature>
<dbReference type="GO" id="GO:0008017">
    <property type="term" value="F:microtubule binding"/>
    <property type="evidence" value="ECO:0007669"/>
    <property type="project" value="InterPro"/>
</dbReference>
<comment type="caution">
    <text evidence="8">The sequence shown here is derived from an EMBL/GenBank/DDBJ whole genome shotgun (WGS) entry which is preliminary data.</text>
</comment>
<gene>
    <name evidence="8" type="ORF">CRENBAI_025732</name>
</gene>
<feature type="compositionally biased region" description="Basic and acidic residues" evidence="6">
    <location>
        <begin position="45"/>
        <end position="58"/>
    </location>
</feature>
<feature type="region of interest" description="Disordered" evidence="6">
    <location>
        <begin position="34"/>
        <end position="58"/>
    </location>
</feature>
<keyword evidence="9" id="KW-1185">Reference proteome</keyword>
<evidence type="ECO:0000256" key="5">
    <source>
        <dbReference type="SAM" id="Coils"/>
    </source>
</evidence>
<dbReference type="GO" id="GO:0045010">
    <property type="term" value="P:actin nucleation"/>
    <property type="evidence" value="ECO:0007669"/>
    <property type="project" value="InterPro"/>
</dbReference>
<dbReference type="PANTHER" id="PTHR45920">
    <property type="entry name" value="FORMIN HOMOLOGY 2 DOMAIN CONTAINING, ISOFORM I"/>
    <property type="match status" value="1"/>
</dbReference>
<dbReference type="GO" id="GO:0030866">
    <property type="term" value="P:cortical actin cytoskeleton organization"/>
    <property type="evidence" value="ECO:0007669"/>
    <property type="project" value="TreeGrafter"/>
</dbReference>
<feature type="compositionally biased region" description="Pro residues" evidence="6">
    <location>
        <begin position="756"/>
        <end position="778"/>
    </location>
</feature>
<feature type="region of interest" description="Disordered" evidence="6">
    <location>
        <begin position="538"/>
        <end position="568"/>
    </location>
</feature>
<dbReference type="AlphaFoldDB" id="A0AAV9S9C3"/>
<evidence type="ECO:0000259" key="7">
    <source>
        <dbReference type="PROSITE" id="PS51444"/>
    </source>
</evidence>
<dbReference type="SUPFAM" id="SSF101447">
    <property type="entry name" value="Formin homology 2 domain (FH2 domain)"/>
    <property type="match status" value="1"/>
</dbReference>
<evidence type="ECO:0000256" key="4">
    <source>
        <dbReference type="ARBA" id="ARBA00023242"/>
    </source>
</evidence>
<feature type="region of interest" description="Disordered" evidence="6">
    <location>
        <begin position="718"/>
        <end position="806"/>
    </location>
</feature>
<feature type="coiled-coil region" evidence="5">
    <location>
        <begin position="592"/>
        <end position="623"/>
    </location>
</feature>
<reference evidence="8 9" key="1">
    <citation type="submission" date="2021-06" db="EMBL/GenBank/DDBJ databases">
        <authorList>
            <person name="Palmer J.M."/>
        </authorList>
    </citation>
    <scope>NUCLEOTIDE SEQUENCE [LARGE SCALE GENOMIC DNA]</scope>
    <source>
        <strain evidence="8 9">MEX-2019</strain>
        <tissue evidence="8">Muscle</tissue>
    </source>
</reference>
<feature type="compositionally biased region" description="Basic and acidic residues" evidence="6">
    <location>
        <begin position="1222"/>
        <end position="1240"/>
    </location>
</feature>
<name>A0AAV9S9C3_9TELE</name>
<dbReference type="SMART" id="SM00498">
    <property type="entry name" value="FH2"/>
    <property type="match status" value="1"/>
</dbReference>
<dbReference type="FunFam" id="1.20.58.2220:FF:000005">
    <property type="entry name" value="Formin 1"/>
    <property type="match status" value="1"/>
</dbReference>
<dbReference type="InterPro" id="IPR001265">
    <property type="entry name" value="Formin_Cappuccino_subfam"/>
</dbReference>
<sequence length="1246" mass="139957">MESTYSSLSLYKLLKEKIFQSSSVSWGPSTPFDAHSCTQQTATSQHEEEGPAEPAKHDQADKFSLADLRETLQALDASENCWPKFCSECQAFIRMGNQQATKLKPNYYMESWNALQISPGVHIPRKRRRRLEEASHNLGVTPGPARWRKCQIVDLQSTDERRQGIPDREREETRTSCELLKPVWRVKLHATSPESSQRSISMKSHFSSSRKVLSANQETCLAESDTDLSEYDNEVYSISNLNIVAPNSKTTGQKHEKEKTEVVDTKSSQEAAAQRVMGKIKEVEGILRRVSLTSSDWIKEASEEKNGVTLAPSEALQQVACWLKDQSRASAEEAEELCALGDAQSLDQTWNSKAGKSECEGQTKRNTTSDSHHCTGPFPFHHPSHSLSGREDISPAPSPTLSTSTRTSSSLGSLSPILSSPLTLSLTDVTDWQNISKRKNVWTNSEKPLLDGLETRGCKRVTTNLERVENDYGSAEEKLMWSTLQLKEDYLLSSDEALQRQEEIWQQEVEESLSRCRSLFHPSRPKHVDFLHITASEDDLTESPSTTPLLHLTSEAPTPGEGEEKTPGRLQAVWPPLKEEKVGLKYTEAEHQAALLQLKRECRQELEKLQGDYELQLYKLREENRDGVDRLELIIAELRAKVTEVQSYNQGGVRDVAVSTADGFLHKSFHTVSIQTDEENFVNTSEDGEVNLQQQMGIPKKLEMACISLNLSGQTGDVLSSSSSFTFPQTLPPGESLPQPGASSQNSPPAKQDCLSPPPPPPPPSFSLSLPPPPPPLPQSALGVAHPPPPPPVGGVMVEKPPRKPAVEPSRAIKPLYWTRIQIQDDHIYSLWSILEEPHIINANEFEDLFAKTTTMGKKKPLSQAYEKKTKAKKLIKLLDSKRSQAVGILISSLHLEMKDIQQAVLTVDHSVVDLEAIEALYENRAQPDELEKIRKHYESSQEEDVKLLDKPEQFLYELSQIPDFAGRACCMIFQSTFTEGIASIKCKLSSVSWVCKVLLESSGVREVMGLVLALGNHMNGGSRIRGQADGFGLEILPKLKDVKSRDNRISLVDYVVSYYLHNVDKNAGTEKSMFPLPEPQDVFMAAQVTFKDLSRDLRQLEQDLTRCEKNLKKVCSESPDEYLQPFKDKMEAFVLTARKEHAEASYQLMTVQKSFQDVALYFGLKPKPGEEQVTTSHLFMLWFEFCADFKARWKRENKSISKERLKQAQLSVKRITGEKKVETRKINPNSLKERLRQKEAQVTSP</sequence>
<dbReference type="InterPro" id="IPR042201">
    <property type="entry name" value="FH2_Formin_sf"/>
</dbReference>
<evidence type="ECO:0000256" key="2">
    <source>
        <dbReference type="ARBA" id="ARBA00005271"/>
    </source>
</evidence>
<keyword evidence="4" id="KW-0539">Nucleus</keyword>
<accession>A0AAV9S9C3</accession>
<dbReference type="GO" id="GO:0005634">
    <property type="term" value="C:nucleus"/>
    <property type="evidence" value="ECO:0007669"/>
    <property type="project" value="UniProtKB-SubCell"/>
</dbReference>
<dbReference type="GO" id="GO:0005737">
    <property type="term" value="C:cytoplasm"/>
    <property type="evidence" value="ECO:0007669"/>
    <property type="project" value="TreeGrafter"/>
</dbReference>
<comment type="similarity">
    <text evidence="2">Belongs to the formin homology family. Cappuccino subfamily.</text>
</comment>
<dbReference type="GO" id="GO:0051015">
    <property type="term" value="F:actin filament binding"/>
    <property type="evidence" value="ECO:0007669"/>
    <property type="project" value="TreeGrafter"/>
</dbReference>
<dbReference type="InterPro" id="IPR015425">
    <property type="entry name" value="FH2_Formin"/>
</dbReference>
<dbReference type="EMBL" id="JAHHUM010000660">
    <property type="protein sequence ID" value="KAK5617861.1"/>
    <property type="molecule type" value="Genomic_DNA"/>
</dbReference>
<evidence type="ECO:0000313" key="8">
    <source>
        <dbReference type="EMBL" id="KAK5617861.1"/>
    </source>
</evidence>
<dbReference type="PROSITE" id="PS51444">
    <property type="entry name" value="FH2"/>
    <property type="match status" value="1"/>
</dbReference>
<proteinExistence type="inferred from homology"/>
<dbReference type="PRINTS" id="PR00828">
    <property type="entry name" value="FORMIN"/>
</dbReference>
<dbReference type="Proteomes" id="UP001311232">
    <property type="component" value="Unassembled WGS sequence"/>
</dbReference>
<comment type="subcellular location">
    <subcellularLocation>
        <location evidence="1">Nucleus</location>
    </subcellularLocation>
</comment>
<evidence type="ECO:0000256" key="1">
    <source>
        <dbReference type="ARBA" id="ARBA00004123"/>
    </source>
</evidence>
<feature type="region of interest" description="Disordered" evidence="6">
    <location>
        <begin position="1222"/>
        <end position="1246"/>
    </location>
</feature>
<feature type="coiled-coil region" evidence="5">
    <location>
        <begin position="1084"/>
        <end position="1118"/>
    </location>
</feature>
<dbReference type="GO" id="GO:0005884">
    <property type="term" value="C:actin filament"/>
    <property type="evidence" value="ECO:0007669"/>
    <property type="project" value="InterPro"/>
</dbReference>
<evidence type="ECO:0000256" key="6">
    <source>
        <dbReference type="SAM" id="MobiDB-lite"/>
    </source>
</evidence>
<dbReference type="Pfam" id="PF02181">
    <property type="entry name" value="FH2"/>
    <property type="match status" value="1"/>
</dbReference>
<feature type="compositionally biased region" description="Low complexity" evidence="6">
    <location>
        <begin position="399"/>
        <end position="414"/>
    </location>
</feature>
<dbReference type="Gene3D" id="1.20.58.2220">
    <property type="entry name" value="Formin, FH2 domain"/>
    <property type="match status" value="1"/>
</dbReference>
<feature type="domain" description="FH2" evidence="7">
    <location>
        <begin position="803"/>
        <end position="1216"/>
    </location>
</feature>
<keyword evidence="3 5" id="KW-0175">Coiled coil</keyword>
<organism evidence="8 9">
    <name type="scientific">Crenichthys baileyi</name>
    <name type="common">White River springfish</name>
    <dbReference type="NCBI Taxonomy" id="28760"/>
    <lineage>
        <taxon>Eukaryota</taxon>
        <taxon>Metazoa</taxon>
        <taxon>Chordata</taxon>
        <taxon>Craniata</taxon>
        <taxon>Vertebrata</taxon>
        <taxon>Euteleostomi</taxon>
        <taxon>Actinopterygii</taxon>
        <taxon>Neopterygii</taxon>
        <taxon>Teleostei</taxon>
        <taxon>Neoteleostei</taxon>
        <taxon>Acanthomorphata</taxon>
        <taxon>Ovalentaria</taxon>
        <taxon>Atherinomorphae</taxon>
        <taxon>Cyprinodontiformes</taxon>
        <taxon>Goodeidae</taxon>
        <taxon>Crenichthys</taxon>
    </lineage>
</organism>
<protein>
    <recommendedName>
        <fullName evidence="7">FH2 domain-containing protein</fullName>
    </recommendedName>
</protein>
<evidence type="ECO:0000256" key="3">
    <source>
        <dbReference type="ARBA" id="ARBA00023054"/>
    </source>
</evidence>
<evidence type="ECO:0000313" key="9">
    <source>
        <dbReference type="Proteomes" id="UP001311232"/>
    </source>
</evidence>
<feature type="compositionally biased region" description="Polar residues" evidence="6">
    <location>
        <begin position="718"/>
        <end position="729"/>
    </location>
</feature>
<dbReference type="PANTHER" id="PTHR45920:SF7">
    <property type="entry name" value="FORMIN-G"/>
    <property type="match status" value="1"/>
</dbReference>